<feature type="region of interest" description="Disordered" evidence="9">
    <location>
        <begin position="49"/>
        <end position="78"/>
    </location>
</feature>
<keyword evidence="11" id="KW-1185">Reference proteome</keyword>
<evidence type="ECO:0000256" key="1">
    <source>
        <dbReference type="ARBA" id="ARBA00004123"/>
    </source>
</evidence>
<accession>N1PJ02</accession>
<dbReference type="STRING" id="675120.N1PJ02"/>
<dbReference type="EMBL" id="KB446542">
    <property type="protein sequence ID" value="EME41291.1"/>
    <property type="molecule type" value="Genomic_DNA"/>
</dbReference>
<dbReference type="AlphaFoldDB" id="N1PJ02"/>
<sequence>MTTTSLTFKPWARDNRDQTALQDVLARVNFERGHFRDITEASLQEEIAAEGALSPSESDDEEDDEHDATDRSKAQQPAVTWDELWAKRREMLDHAGAAHNDIMMALDFISLLETKYLPGQARVTMSPALKDAKPPMGSIGVDVWDPESLKKDPARVAQDNLLATRVRMDGLQQSADHLLAAATRLQSNVRQETIYWEEILSVADKGWSINRMLGSHVLGVRFGFQGNARKFAERDGIAALTANPDGSVALARGVGTNPKTVRALVRKDGRVVGSSKLPHVLHNDETTLEARIRYARDSVYDEELFYEMIRETRNMTSMGVLMRGSTITFPTFEQNSGQLELELVSLDQDNSPPLDAFTEEDFLAQSTLLTARLLLGQAHRDRMNEKKDVPPPLATTENHKDRQSLSILRTLMLLLQHKNAVDQLNTYIDNMCQLLRKTGASAESQTAHMGLSTPTDGVMSTETLIKSLTRPLLAESHIWVITSDETTLDLKLGIETSQAHSLGLICSIHPPSGKRVIVPTINDLLAAADDFLALELSHVLKDIAGTGWELNEREGRLTRPDAEDGKDVYSFVVQHEPPMITIYCKTTRGNEKKVWRLDESGETTTLKDMWRDLLK</sequence>
<dbReference type="PANTHER" id="PTHR13114">
    <property type="entry name" value="MEDIATOR OF RNA POLYMERASE II TRANSCRIPTION SUBUNIT 17"/>
    <property type="match status" value="1"/>
</dbReference>
<feature type="region of interest" description="Disordered" evidence="9">
    <location>
        <begin position="382"/>
        <end position="401"/>
    </location>
</feature>
<protein>
    <recommendedName>
        <fullName evidence="3 8">Mediator of RNA polymerase II transcription subunit 17</fullName>
    </recommendedName>
    <alternativeName>
        <fullName evidence="7 8">Mediator complex subunit 17</fullName>
    </alternativeName>
</protein>
<keyword evidence="4 8" id="KW-0805">Transcription regulation</keyword>
<dbReference type="Gene3D" id="6.10.250.2620">
    <property type="match status" value="1"/>
</dbReference>
<reference evidence="10 11" key="2">
    <citation type="journal article" date="2012" name="PLoS Pathog.">
        <title>Diverse lifestyles and strategies of plant pathogenesis encoded in the genomes of eighteen Dothideomycetes fungi.</title>
        <authorList>
            <person name="Ohm R.A."/>
            <person name="Feau N."/>
            <person name="Henrissat B."/>
            <person name="Schoch C.L."/>
            <person name="Horwitz B.A."/>
            <person name="Barry K.W."/>
            <person name="Condon B.J."/>
            <person name="Copeland A.C."/>
            <person name="Dhillon B."/>
            <person name="Glaser F."/>
            <person name="Hesse C.N."/>
            <person name="Kosti I."/>
            <person name="LaButti K."/>
            <person name="Lindquist E.A."/>
            <person name="Lucas S."/>
            <person name="Salamov A.A."/>
            <person name="Bradshaw R.E."/>
            <person name="Ciuffetti L."/>
            <person name="Hamelin R.C."/>
            <person name="Kema G.H.J."/>
            <person name="Lawrence C."/>
            <person name="Scott J.A."/>
            <person name="Spatafora J.W."/>
            <person name="Turgeon B.G."/>
            <person name="de Wit P.J.G.M."/>
            <person name="Zhong S."/>
            <person name="Goodwin S.B."/>
            <person name="Grigoriev I.V."/>
        </authorList>
    </citation>
    <scope>NUCLEOTIDE SEQUENCE [LARGE SCALE GENOMIC DNA]</scope>
    <source>
        <strain evidence="11">NZE10 / CBS 128990</strain>
    </source>
</reference>
<comment type="function">
    <text evidence="8">Component of the Mediator complex, a coactivator involved in the regulated transcription of nearly all RNA polymerase II-dependent genes. Mediator functions as a bridge to convey information from gene-specific regulatory proteins to the basal RNA polymerase II transcription machinery. Mediator is recruited to promoters by direct interactions with regulatory proteins and serves as a scaffold for the assembly of a functional preinitiation complex with RNA polymerase II and the general transcription factors.</text>
</comment>
<evidence type="ECO:0000256" key="8">
    <source>
        <dbReference type="RuleBase" id="RU364140"/>
    </source>
</evidence>
<dbReference type="OMA" id="AAETKYW"/>
<evidence type="ECO:0000256" key="3">
    <source>
        <dbReference type="ARBA" id="ARBA00019610"/>
    </source>
</evidence>
<comment type="similarity">
    <text evidence="2 8">Belongs to the Mediator complex subunit 17 family.</text>
</comment>
<keyword evidence="6 8" id="KW-0539">Nucleus</keyword>
<dbReference type="GO" id="GO:0003712">
    <property type="term" value="F:transcription coregulator activity"/>
    <property type="evidence" value="ECO:0007669"/>
    <property type="project" value="InterPro"/>
</dbReference>
<dbReference type="GO" id="GO:0016592">
    <property type="term" value="C:mediator complex"/>
    <property type="evidence" value="ECO:0007669"/>
    <property type="project" value="InterPro"/>
</dbReference>
<gene>
    <name evidence="8" type="primary">MED17</name>
    <name evidence="10" type="ORF">DOTSEDRAFT_73637</name>
</gene>
<evidence type="ECO:0000313" key="10">
    <source>
        <dbReference type="EMBL" id="EME41291.1"/>
    </source>
</evidence>
<dbReference type="Pfam" id="PF10156">
    <property type="entry name" value="Med17"/>
    <property type="match status" value="1"/>
</dbReference>
<dbReference type="Proteomes" id="UP000016933">
    <property type="component" value="Unassembled WGS sequence"/>
</dbReference>
<proteinExistence type="inferred from homology"/>
<dbReference type="HOGENOM" id="CLU_015164_1_0_1"/>
<reference evidence="11" key="1">
    <citation type="journal article" date="2012" name="PLoS Genet.">
        <title>The genomes of the fungal plant pathogens Cladosporium fulvum and Dothistroma septosporum reveal adaptation to different hosts and lifestyles but also signatures of common ancestry.</title>
        <authorList>
            <person name="de Wit P.J.G.M."/>
            <person name="van der Burgt A."/>
            <person name="Oekmen B."/>
            <person name="Stergiopoulos I."/>
            <person name="Abd-Elsalam K.A."/>
            <person name="Aerts A.L."/>
            <person name="Bahkali A.H."/>
            <person name="Beenen H.G."/>
            <person name="Chettri P."/>
            <person name="Cox M.P."/>
            <person name="Datema E."/>
            <person name="de Vries R.P."/>
            <person name="Dhillon B."/>
            <person name="Ganley A.R."/>
            <person name="Griffiths S.A."/>
            <person name="Guo Y."/>
            <person name="Hamelin R.C."/>
            <person name="Henrissat B."/>
            <person name="Kabir M.S."/>
            <person name="Jashni M.K."/>
            <person name="Kema G."/>
            <person name="Klaubauf S."/>
            <person name="Lapidus A."/>
            <person name="Levasseur A."/>
            <person name="Lindquist E."/>
            <person name="Mehrabi R."/>
            <person name="Ohm R.A."/>
            <person name="Owen T.J."/>
            <person name="Salamov A."/>
            <person name="Schwelm A."/>
            <person name="Schijlen E."/>
            <person name="Sun H."/>
            <person name="van den Burg H.A."/>
            <person name="van Ham R.C.H.J."/>
            <person name="Zhang S."/>
            <person name="Goodwin S.B."/>
            <person name="Grigoriev I.V."/>
            <person name="Collemare J."/>
            <person name="Bradshaw R.E."/>
        </authorList>
    </citation>
    <scope>NUCLEOTIDE SEQUENCE [LARGE SCALE GENOMIC DNA]</scope>
    <source>
        <strain evidence="11">NZE10 / CBS 128990</strain>
    </source>
</reference>
<feature type="compositionally biased region" description="Acidic residues" evidence="9">
    <location>
        <begin position="57"/>
        <end position="67"/>
    </location>
</feature>
<dbReference type="GO" id="GO:0070847">
    <property type="term" value="C:core mediator complex"/>
    <property type="evidence" value="ECO:0007669"/>
    <property type="project" value="TreeGrafter"/>
</dbReference>
<evidence type="ECO:0000256" key="4">
    <source>
        <dbReference type="ARBA" id="ARBA00023015"/>
    </source>
</evidence>
<comment type="subcellular location">
    <subcellularLocation>
        <location evidence="1 8">Nucleus</location>
    </subcellularLocation>
</comment>
<evidence type="ECO:0000256" key="7">
    <source>
        <dbReference type="ARBA" id="ARBA00032014"/>
    </source>
</evidence>
<keyword evidence="8" id="KW-0010">Activator</keyword>
<dbReference type="InterPro" id="IPR019313">
    <property type="entry name" value="Mediator_Med17"/>
</dbReference>
<evidence type="ECO:0000313" key="11">
    <source>
        <dbReference type="Proteomes" id="UP000016933"/>
    </source>
</evidence>
<dbReference type="GO" id="GO:0006357">
    <property type="term" value="P:regulation of transcription by RNA polymerase II"/>
    <property type="evidence" value="ECO:0007669"/>
    <property type="project" value="InterPro"/>
</dbReference>
<organism evidence="10 11">
    <name type="scientific">Dothistroma septosporum (strain NZE10 / CBS 128990)</name>
    <name type="common">Red band needle blight fungus</name>
    <name type="synonym">Mycosphaerella pini</name>
    <dbReference type="NCBI Taxonomy" id="675120"/>
    <lineage>
        <taxon>Eukaryota</taxon>
        <taxon>Fungi</taxon>
        <taxon>Dikarya</taxon>
        <taxon>Ascomycota</taxon>
        <taxon>Pezizomycotina</taxon>
        <taxon>Dothideomycetes</taxon>
        <taxon>Dothideomycetidae</taxon>
        <taxon>Mycosphaerellales</taxon>
        <taxon>Mycosphaerellaceae</taxon>
        <taxon>Dothistroma</taxon>
    </lineage>
</organism>
<evidence type="ECO:0000256" key="6">
    <source>
        <dbReference type="ARBA" id="ARBA00023242"/>
    </source>
</evidence>
<dbReference type="OrthoDB" id="5319830at2759"/>
<keyword evidence="5 8" id="KW-0804">Transcription</keyword>
<comment type="subunit">
    <text evidence="8">Component of the Mediator complex.</text>
</comment>
<dbReference type="PANTHER" id="PTHR13114:SF7">
    <property type="entry name" value="MEDIATOR OF RNA POLYMERASE II TRANSCRIPTION SUBUNIT 17"/>
    <property type="match status" value="1"/>
</dbReference>
<dbReference type="eggNOG" id="ENOG502QS9H">
    <property type="taxonomic scope" value="Eukaryota"/>
</dbReference>
<name>N1PJ02_DOTSN</name>
<evidence type="ECO:0000256" key="2">
    <source>
        <dbReference type="ARBA" id="ARBA00005635"/>
    </source>
</evidence>
<evidence type="ECO:0000256" key="5">
    <source>
        <dbReference type="ARBA" id="ARBA00023163"/>
    </source>
</evidence>
<evidence type="ECO:0000256" key="9">
    <source>
        <dbReference type="SAM" id="MobiDB-lite"/>
    </source>
</evidence>